<feature type="transmembrane region" description="Helical" evidence="2">
    <location>
        <begin position="20"/>
        <end position="44"/>
    </location>
</feature>
<dbReference type="InterPro" id="IPR045886">
    <property type="entry name" value="ThiF/MoeB/HesA"/>
</dbReference>
<keyword evidence="4" id="KW-0808">Transferase</keyword>
<dbReference type="Gene3D" id="3.40.50.720">
    <property type="entry name" value="NAD(P)-binding Rossmann-like Domain"/>
    <property type="match status" value="1"/>
</dbReference>
<dbReference type="CDD" id="cd00757">
    <property type="entry name" value="ThiF_MoeB_HesA_family"/>
    <property type="match status" value="1"/>
</dbReference>
<evidence type="ECO:0000256" key="1">
    <source>
        <dbReference type="ARBA" id="ARBA00009919"/>
    </source>
</evidence>
<dbReference type="PANTHER" id="PTHR10953">
    <property type="entry name" value="UBIQUITIN-ACTIVATING ENZYME E1"/>
    <property type="match status" value="1"/>
</dbReference>
<protein>
    <submittedName>
        <fullName evidence="4">Molybdopterin-synthase adenylyltransferase MoeB</fullName>
    </submittedName>
</protein>
<evidence type="ECO:0000313" key="4">
    <source>
        <dbReference type="EMBL" id="BEQ15550.1"/>
    </source>
</evidence>
<dbReference type="Pfam" id="PF00899">
    <property type="entry name" value="ThiF"/>
    <property type="match status" value="1"/>
</dbReference>
<name>A0AAU9EVD9_9BACT</name>
<comment type="similarity">
    <text evidence="1">Belongs to the HesA/MoeB/ThiF family.</text>
</comment>
<proteinExistence type="inferred from homology"/>
<evidence type="ECO:0000313" key="5">
    <source>
        <dbReference type="Proteomes" id="UP001366166"/>
    </source>
</evidence>
<dbReference type="AlphaFoldDB" id="A0AAU9EVD9"/>
<dbReference type="FunFam" id="3.40.50.720:FF:000080">
    <property type="entry name" value="Thiazole biosynthesis adenylyltransferase ThiF"/>
    <property type="match status" value="1"/>
</dbReference>
<feature type="domain" description="THIF-type NAD/FAD binding fold" evidence="3">
    <location>
        <begin position="7"/>
        <end position="241"/>
    </location>
</feature>
<dbReference type="GO" id="GO:0008146">
    <property type="term" value="F:sulfotransferase activity"/>
    <property type="evidence" value="ECO:0007669"/>
    <property type="project" value="TreeGrafter"/>
</dbReference>
<organism evidence="4 5">
    <name type="scientific">Desulfoferula mesophila</name>
    <dbReference type="NCBI Taxonomy" id="3058419"/>
    <lineage>
        <taxon>Bacteria</taxon>
        <taxon>Pseudomonadati</taxon>
        <taxon>Thermodesulfobacteriota</taxon>
        <taxon>Desulfarculia</taxon>
        <taxon>Desulfarculales</taxon>
        <taxon>Desulfarculaceae</taxon>
        <taxon>Desulfoferula</taxon>
    </lineage>
</organism>
<keyword evidence="2" id="KW-0812">Transmembrane</keyword>
<keyword evidence="2" id="KW-1133">Transmembrane helix</keyword>
<dbReference type="InterPro" id="IPR035985">
    <property type="entry name" value="Ubiquitin-activating_enz"/>
</dbReference>
<keyword evidence="4" id="KW-0548">Nucleotidyltransferase</keyword>
<dbReference type="EMBL" id="AP028679">
    <property type="protein sequence ID" value="BEQ15550.1"/>
    <property type="molecule type" value="Genomic_DNA"/>
</dbReference>
<dbReference type="InterPro" id="IPR000594">
    <property type="entry name" value="ThiF_NAD_FAD-bd"/>
</dbReference>
<dbReference type="SUPFAM" id="SSF69572">
    <property type="entry name" value="Activating enzymes of the ubiquitin-like proteins"/>
    <property type="match status" value="1"/>
</dbReference>
<dbReference type="Proteomes" id="UP001366166">
    <property type="component" value="Chromosome"/>
</dbReference>
<dbReference type="PANTHER" id="PTHR10953:SF102">
    <property type="entry name" value="ADENYLYLTRANSFERASE AND SULFURTRANSFERASE MOCS3"/>
    <property type="match status" value="1"/>
</dbReference>
<dbReference type="KEGG" id="dmp:FAK_26160"/>
<dbReference type="GO" id="GO:0016779">
    <property type="term" value="F:nucleotidyltransferase activity"/>
    <property type="evidence" value="ECO:0007669"/>
    <property type="project" value="UniProtKB-KW"/>
</dbReference>
<evidence type="ECO:0000259" key="3">
    <source>
        <dbReference type="Pfam" id="PF00899"/>
    </source>
</evidence>
<dbReference type="GO" id="GO:0005829">
    <property type="term" value="C:cytosol"/>
    <property type="evidence" value="ECO:0007669"/>
    <property type="project" value="TreeGrafter"/>
</dbReference>
<keyword evidence="2" id="KW-0472">Membrane</keyword>
<dbReference type="GO" id="GO:0004792">
    <property type="term" value="F:thiosulfate-cyanide sulfurtransferase activity"/>
    <property type="evidence" value="ECO:0007669"/>
    <property type="project" value="TreeGrafter"/>
</dbReference>
<sequence length="245" mass="26147">MDSRYTMQERLAGWGTQGQSRLAAATVVILGLGGLGGTAALLLVRAGVGRLRLVDPDRVALDNLHRQMLYDEADAAQAAPKAEAAARHLARVNQEVALEPVQAEFGPDNGAELLAGADLVLDCLDRPEPRLVLNRLCLELGLPWVHAGVTATQGQVLVLRPGRGPCLRCWLPDPGEPALTSARDGILGPAAALMASLQANEALKLLLGREEALLGGMLVARLWPPRFHEVRFVRDADQPCPVCGF</sequence>
<dbReference type="RefSeq" id="WP_338600090.1">
    <property type="nucleotide sequence ID" value="NZ_AP028679.1"/>
</dbReference>
<keyword evidence="5" id="KW-1185">Reference proteome</keyword>
<reference evidence="5" key="1">
    <citation type="journal article" date="2023" name="Arch. Microbiol.">
        <title>Desulfoferula mesophilus gen. nov. sp. nov., a mesophilic sulfate-reducing bacterium isolated from a brackish lake sediment.</title>
        <authorList>
            <person name="Watanabe T."/>
            <person name="Yabe T."/>
            <person name="Tsuji J.M."/>
            <person name="Fukui M."/>
        </authorList>
    </citation>
    <scope>NUCLEOTIDE SEQUENCE [LARGE SCALE GENOMIC DNA]</scope>
    <source>
        <strain evidence="5">12FAK</strain>
    </source>
</reference>
<dbReference type="GO" id="GO:0008641">
    <property type="term" value="F:ubiquitin-like modifier activating enzyme activity"/>
    <property type="evidence" value="ECO:0007669"/>
    <property type="project" value="InterPro"/>
</dbReference>
<gene>
    <name evidence="4" type="primary">moeB</name>
    <name evidence="4" type="ORF">FAK_26160</name>
</gene>
<accession>A0AAU9EVD9</accession>
<evidence type="ECO:0000256" key="2">
    <source>
        <dbReference type="SAM" id="Phobius"/>
    </source>
</evidence>